<gene>
    <name evidence="1" type="ORF">CYBJADRAFT_75055</name>
</gene>
<dbReference type="GeneID" id="30992310"/>
<accession>A0A1E4S4Y1</accession>
<evidence type="ECO:0000313" key="1">
    <source>
        <dbReference type="EMBL" id="ODV74503.1"/>
    </source>
</evidence>
<dbReference type="EMBL" id="KV453928">
    <property type="protein sequence ID" value="ODV74503.1"/>
    <property type="molecule type" value="Genomic_DNA"/>
</dbReference>
<organism evidence="1 2">
    <name type="scientific">Cyberlindnera jadinii (strain ATCC 18201 / CBS 1600 / BCRC 20928 / JCM 3617 / NBRC 0987 / NRRL Y-1542)</name>
    <name type="common">Torula yeast</name>
    <name type="synonym">Candida utilis</name>
    <dbReference type="NCBI Taxonomy" id="983966"/>
    <lineage>
        <taxon>Eukaryota</taxon>
        <taxon>Fungi</taxon>
        <taxon>Dikarya</taxon>
        <taxon>Ascomycota</taxon>
        <taxon>Saccharomycotina</taxon>
        <taxon>Saccharomycetes</taxon>
        <taxon>Phaffomycetales</taxon>
        <taxon>Phaffomycetaceae</taxon>
        <taxon>Cyberlindnera</taxon>
    </lineage>
</organism>
<proteinExistence type="predicted"/>
<reference evidence="1 2" key="1">
    <citation type="journal article" date="2016" name="Proc. Natl. Acad. Sci. U.S.A.">
        <title>Comparative genomics of biotechnologically important yeasts.</title>
        <authorList>
            <person name="Riley R."/>
            <person name="Haridas S."/>
            <person name="Wolfe K.H."/>
            <person name="Lopes M.R."/>
            <person name="Hittinger C.T."/>
            <person name="Goeker M."/>
            <person name="Salamov A.A."/>
            <person name="Wisecaver J.H."/>
            <person name="Long T.M."/>
            <person name="Calvey C.H."/>
            <person name="Aerts A.L."/>
            <person name="Barry K.W."/>
            <person name="Choi C."/>
            <person name="Clum A."/>
            <person name="Coughlan A.Y."/>
            <person name="Deshpande S."/>
            <person name="Douglass A.P."/>
            <person name="Hanson S.J."/>
            <person name="Klenk H.-P."/>
            <person name="LaButti K.M."/>
            <person name="Lapidus A."/>
            <person name="Lindquist E.A."/>
            <person name="Lipzen A.M."/>
            <person name="Meier-Kolthoff J.P."/>
            <person name="Ohm R.A."/>
            <person name="Otillar R.P."/>
            <person name="Pangilinan J.L."/>
            <person name="Peng Y."/>
            <person name="Rokas A."/>
            <person name="Rosa C.A."/>
            <person name="Scheuner C."/>
            <person name="Sibirny A.A."/>
            <person name="Slot J.C."/>
            <person name="Stielow J.B."/>
            <person name="Sun H."/>
            <person name="Kurtzman C.P."/>
            <person name="Blackwell M."/>
            <person name="Grigoriev I.V."/>
            <person name="Jeffries T.W."/>
        </authorList>
    </citation>
    <scope>NUCLEOTIDE SEQUENCE [LARGE SCALE GENOMIC DNA]</scope>
    <source>
        <strain evidence="2">ATCC 18201 / CBS 1600 / BCRC 20928 / JCM 3617 / NBRC 0987 / NRRL Y-1542</strain>
    </source>
</reference>
<name>A0A1E4S4Y1_CYBJN</name>
<dbReference type="Proteomes" id="UP000094389">
    <property type="component" value="Unassembled WGS sequence"/>
</dbReference>
<dbReference type="AlphaFoldDB" id="A0A1E4S4Y1"/>
<dbReference type="RefSeq" id="XP_020071542.1">
    <property type="nucleotide sequence ID" value="XM_020217914.1"/>
</dbReference>
<sequence>MLSNWTNSYPTVQNVGTIKVQPPNPASASSIRPIRSLSLAFGQRGARSATLLITPSGLNSALKDTQREPTLSMCTSLLLTEISRSLHRKA</sequence>
<keyword evidence="2" id="KW-1185">Reference proteome</keyword>
<evidence type="ECO:0000313" key="2">
    <source>
        <dbReference type="Proteomes" id="UP000094389"/>
    </source>
</evidence>
<protein>
    <submittedName>
        <fullName evidence="1">Uncharacterized protein</fullName>
    </submittedName>
</protein>